<protein>
    <recommendedName>
        <fullName evidence="4">ROK family protein</fullName>
    </recommendedName>
</protein>
<gene>
    <name evidence="2" type="ORF">GCM10007362_03010</name>
</gene>
<comment type="similarity">
    <text evidence="1">Belongs to the ROK (NagC/XylR) family.</text>
</comment>
<dbReference type="Pfam" id="PF00480">
    <property type="entry name" value="ROK"/>
    <property type="match status" value="1"/>
</dbReference>
<dbReference type="RefSeq" id="WP_172238054.1">
    <property type="nucleotide sequence ID" value="NZ_BMDD01000001.1"/>
</dbReference>
<dbReference type="Gene3D" id="3.30.420.40">
    <property type="match status" value="2"/>
</dbReference>
<evidence type="ECO:0000313" key="2">
    <source>
        <dbReference type="EMBL" id="GGH68712.1"/>
    </source>
</evidence>
<dbReference type="CDD" id="cd23763">
    <property type="entry name" value="ASKHA_ATPase_ROK"/>
    <property type="match status" value="1"/>
</dbReference>
<proteinExistence type="inferred from homology"/>
<accession>A0ABQ1ZMA3</accession>
<dbReference type="EMBL" id="BMDD01000001">
    <property type="protein sequence ID" value="GGH68712.1"/>
    <property type="molecule type" value="Genomic_DNA"/>
</dbReference>
<evidence type="ECO:0008006" key="4">
    <source>
        <dbReference type="Google" id="ProtNLM"/>
    </source>
</evidence>
<dbReference type="SUPFAM" id="SSF53067">
    <property type="entry name" value="Actin-like ATPase domain"/>
    <property type="match status" value="1"/>
</dbReference>
<dbReference type="InterPro" id="IPR000600">
    <property type="entry name" value="ROK"/>
</dbReference>
<dbReference type="PANTHER" id="PTHR18964:SF149">
    <property type="entry name" value="BIFUNCTIONAL UDP-N-ACETYLGLUCOSAMINE 2-EPIMERASE_N-ACETYLMANNOSAMINE KINASE"/>
    <property type="match status" value="1"/>
</dbReference>
<reference evidence="3" key="1">
    <citation type="journal article" date="2019" name="Int. J. Syst. Evol. Microbiol.">
        <title>The Global Catalogue of Microorganisms (GCM) 10K type strain sequencing project: providing services to taxonomists for standard genome sequencing and annotation.</title>
        <authorList>
            <consortium name="The Broad Institute Genomics Platform"/>
            <consortium name="The Broad Institute Genome Sequencing Center for Infectious Disease"/>
            <person name="Wu L."/>
            <person name="Ma J."/>
        </authorList>
    </citation>
    <scope>NUCLEOTIDE SEQUENCE [LARGE SCALE GENOMIC DNA]</scope>
    <source>
        <strain evidence="3">CCM 8702</strain>
    </source>
</reference>
<keyword evidence="3" id="KW-1185">Reference proteome</keyword>
<dbReference type="PANTHER" id="PTHR18964">
    <property type="entry name" value="ROK (REPRESSOR, ORF, KINASE) FAMILY"/>
    <property type="match status" value="1"/>
</dbReference>
<organism evidence="2 3">
    <name type="scientific">Saccharibacillus endophyticus</name>
    <dbReference type="NCBI Taxonomy" id="2060666"/>
    <lineage>
        <taxon>Bacteria</taxon>
        <taxon>Bacillati</taxon>
        <taxon>Bacillota</taxon>
        <taxon>Bacilli</taxon>
        <taxon>Bacillales</taxon>
        <taxon>Paenibacillaceae</taxon>
        <taxon>Saccharibacillus</taxon>
    </lineage>
</organism>
<dbReference type="Proteomes" id="UP000605427">
    <property type="component" value="Unassembled WGS sequence"/>
</dbReference>
<evidence type="ECO:0000256" key="1">
    <source>
        <dbReference type="ARBA" id="ARBA00006479"/>
    </source>
</evidence>
<sequence>MASTVIIALDVGGTQVKAAAVIGGEIASHTIGYHDSRADRPVGPLIEHLVSIFAETLAKAGPDAVADGLGLAFPGPFDYAQGVSLIRGLGKFDGLYGLPVGELLRRGLAGDERTRYRLAPHFRILFENDAALFGLGESLPGGAAERAGRAVGLTIGTGLGSCFLENGRLIKHRSDVPDEGWLYKTPHEEGIADDYVSRKGMLSLADALGLDSSIDVRGLAGLADAGDEKARKSFEEFGRRAFVVLGPALLEFGPHIVVFGGQISKSAHLFLPAFAAEASRAGLNAQLRISADTLRAALRGIDVLLRGSLFE</sequence>
<comment type="caution">
    <text evidence="2">The sequence shown here is derived from an EMBL/GenBank/DDBJ whole genome shotgun (WGS) entry which is preliminary data.</text>
</comment>
<name>A0ABQ1ZMA3_9BACL</name>
<dbReference type="InterPro" id="IPR043129">
    <property type="entry name" value="ATPase_NBD"/>
</dbReference>
<evidence type="ECO:0000313" key="3">
    <source>
        <dbReference type="Proteomes" id="UP000605427"/>
    </source>
</evidence>